<comment type="cofactor">
    <cofactor evidence="8">
        <name>Zn(2+)</name>
        <dbReference type="ChEBI" id="CHEBI:29105"/>
    </cofactor>
</comment>
<reference evidence="10 11" key="1">
    <citation type="journal article" date="2018" name="Nat. Ecol. Evol.">
        <title>Genomic signatures of mitonuclear coevolution across populations of Tigriopus californicus.</title>
        <authorList>
            <person name="Barreto F.S."/>
            <person name="Watson E.T."/>
            <person name="Lima T.G."/>
            <person name="Willett C.S."/>
            <person name="Edmands S."/>
            <person name="Li W."/>
            <person name="Burton R.S."/>
        </authorList>
    </citation>
    <scope>NUCLEOTIDE SEQUENCE [LARGE SCALE GENOMIC DNA]</scope>
    <source>
        <strain evidence="10 11">San Diego</strain>
    </source>
</reference>
<evidence type="ECO:0000256" key="6">
    <source>
        <dbReference type="ARBA" id="ARBA00023136"/>
    </source>
</evidence>
<organism evidence="10 11">
    <name type="scientific">Tigriopus californicus</name>
    <name type="common">Marine copepod</name>
    <dbReference type="NCBI Taxonomy" id="6832"/>
    <lineage>
        <taxon>Eukaryota</taxon>
        <taxon>Metazoa</taxon>
        <taxon>Ecdysozoa</taxon>
        <taxon>Arthropoda</taxon>
        <taxon>Crustacea</taxon>
        <taxon>Multicrustacea</taxon>
        <taxon>Hexanauplia</taxon>
        <taxon>Copepoda</taxon>
        <taxon>Harpacticoida</taxon>
        <taxon>Harpacticidae</taxon>
        <taxon>Tigriopus</taxon>
    </lineage>
</organism>
<proteinExistence type="inferred from homology"/>
<feature type="transmembrane region" description="Helical" evidence="9">
    <location>
        <begin position="91"/>
        <end position="107"/>
    </location>
</feature>
<sequence length="278" mass="32208">MAPPLRIFGEPDATIDWCESNFEVSEYVAEFWNTISSLFILVSPLMGLFYMKNQNLERRCHFMMLVMIVIGIGSVLFHCTLRYSMQLMDEVPMIYGTSAICYFLFEVKKPPNSANVKLILLLTVYCAAFTISYLTVKNPYIHETMFLILVAVNVLCGFKMIFDKGAHLSDNCKKLFALGIVMYVFSGLTWNGDNRLCSGLQGLRMRHLPHWMAPVTQLHAWWHFFSGIGTYVITMSLMEYRMRILDRPCDVKWKWFGPILILQPKPKSIYDHIPRAKK</sequence>
<dbReference type="GO" id="GO:0046872">
    <property type="term" value="F:metal ion binding"/>
    <property type="evidence" value="ECO:0007669"/>
    <property type="project" value="UniProtKB-KW"/>
</dbReference>
<dbReference type="STRING" id="6832.A0A553PSS9"/>
<evidence type="ECO:0000313" key="10">
    <source>
        <dbReference type="EMBL" id="TRY80726.1"/>
    </source>
</evidence>
<evidence type="ECO:0000256" key="3">
    <source>
        <dbReference type="ARBA" id="ARBA00022692"/>
    </source>
</evidence>
<evidence type="ECO:0000256" key="4">
    <source>
        <dbReference type="ARBA" id="ARBA00022801"/>
    </source>
</evidence>
<feature type="binding site" evidence="7">
    <location>
        <position position="30"/>
    </location>
    <ligand>
        <name>Ca(2+)</name>
        <dbReference type="ChEBI" id="CHEBI:29108"/>
    </ligand>
</feature>
<dbReference type="EC" id="3.5.1.-" evidence="9"/>
<keyword evidence="4 9" id="KW-0378">Hydrolase</keyword>
<feature type="transmembrane region" description="Helical" evidence="9">
    <location>
        <begin position="220"/>
        <end position="238"/>
    </location>
</feature>
<feature type="binding site" evidence="7">
    <location>
        <position position="19"/>
    </location>
    <ligand>
        <name>Ca(2+)</name>
        <dbReference type="ChEBI" id="CHEBI:29108"/>
    </ligand>
</feature>
<evidence type="ECO:0000256" key="9">
    <source>
        <dbReference type="RuleBase" id="RU364079"/>
    </source>
</evidence>
<name>A0A553PSS9_TIGCA</name>
<keyword evidence="6 9" id="KW-0472">Membrane</keyword>
<dbReference type="OMA" id="IMFEPLR"/>
<keyword evidence="11" id="KW-1185">Reference proteome</keyword>
<dbReference type="AlphaFoldDB" id="A0A553PSS9"/>
<keyword evidence="8" id="KW-0862">Zinc</keyword>
<feature type="transmembrane region" description="Helical" evidence="9">
    <location>
        <begin position="31"/>
        <end position="50"/>
    </location>
</feature>
<dbReference type="PANTHER" id="PTHR46187:SF3">
    <property type="entry name" value="ALKALINE CERAMIDASE 3"/>
    <property type="match status" value="1"/>
</dbReference>
<dbReference type="EMBL" id="VCGU01000001">
    <property type="protein sequence ID" value="TRY80726.1"/>
    <property type="molecule type" value="Genomic_DNA"/>
</dbReference>
<feature type="binding site" evidence="8">
    <location>
        <position position="219"/>
    </location>
    <ligand>
        <name>Zn(2+)</name>
        <dbReference type="ChEBI" id="CHEBI:29105"/>
        <note>catalytic</note>
    </ligand>
</feature>
<dbReference type="OrthoDB" id="187171at2759"/>
<feature type="binding site" evidence="8">
    <location>
        <position position="223"/>
    </location>
    <ligand>
        <name>Zn(2+)</name>
        <dbReference type="ChEBI" id="CHEBI:29105"/>
        <note>catalytic</note>
    </ligand>
</feature>
<dbReference type="GO" id="GO:0071602">
    <property type="term" value="P:phytosphingosine biosynthetic process"/>
    <property type="evidence" value="ECO:0007669"/>
    <property type="project" value="TreeGrafter"/>
</dbReference>
<keyword evidence="5 9" id="KW-1133">Transmembrane helix</keyword>
<evidence type="ECO:0000313" key="11">
    <source>
        <dbReference type="Proteomes" id="UP000318571"/>
    </source>
</evidence>
<evidence type="ECO:0000256" key="7">
    <source>
        <dbReference type="PIRSR" id="PIRSR608901-1"/>
    </source>
</evidence>
<feature type="binding site" evidence="7">
    <location>
        <position position="16"/>
    </location>
    <ligand>
        <name>Ca(2+)</name>
        <dbReference type="ChEBI" id="CHEBI:29108"/>
    </ligand>
</feature>
<accession>A0A553PSS9</accession>
<comment type="caution">
    <text evidence="10">The sequence shown here is derived from an EMBL/GenBank/DDBJ whole genome shotgun (WGS) entry which is preliminary data.</text>
</comment>
<feature type="binding site" evidence="8">
    <location>
        <position position="78"/>
    </location>
    <ligand>
        <name>Zn(2+)</name>
        <dbReference type="ChEBI" id="CHEBI:29105"/>
        <note>catalytic</note>
    </ligand>
</feature>
<feature type="transmembrane region" description="Helical" evidence="9">
    <location>
        <begin position="174"/>
        <end position="192"/>
    </location>
</feature>
<feature type="transmembrane region" description="Helical" evidence="9">
    <location>
        <begin position="62"/>
        <end position="85"/>
    </location>
</feature>
<evidence type="ECO:0000256" key="8">
    <source>
        <dbReference type="PIRSR" id="PIRSR608901-2"/>
    </source>
</evidence>
<dbReference type="GO" id="GO:0016811">
    <property type="term" value="F:hydrolase activity, acting on carbon-nitrogen (but not peptide) bonds, in linear amides"/>
    <property type="evidence" value="ECO:0007669"/>
    <property type="project" value="InterPro"/>
</dbReference>
<feature type="binding site" evidence="7">
    <location>
        <position position="21"/>
    </location>
    <ligand>
        <name>Ca(2+)</name>
        <dbReference type="ChEBI" id="CHEBI:29108"/>
    </ligand>
</feature>
<dbReference type="GO" id="GO:0005789">
    <property type="term" value="C:endoplasmic reticulum membrane"/>
    <property type="evidence" value="ECO:0007669"/>
    <property type="project" value="TreeGrafter"/>
</dbReference>
<evidence type="ECO:0000256" key="2">
    <source>
        <dbReference type="ARBA" id="ARBA00009780"/>
    </source>
</evidence>
<evidence type="ECO:0000256" key="1">
    <source>
        <dbReference type="ARBA" id="ARBA00004141"/>
    </source>
</evidence>
<feature type="transmembrane region" description="Helical" evidence="9">
    <location>
        <begin position="114"/>
        <end position="134"/>
    </location>
</feature>
<dbReference type="Proteomes" id="UP000318571">
    <property type="component" value="Chromosome 12"/>
</dbReference>
<evidence type="ECO:0000256" key="5">
    <source>
        <dbReference type="ARBA" id="ARBA00022989"/>
    </source>
</evidence>
<protein>
    <recommendedName>
        <fullName evidence="9">Alkaline ceramidase</fullName>
        <ecNumber evidence="9">3.5.1.-</ecNumber>
    </recommendedName>
</protein>
<comment type="function">
    <text evidence="9">Hydrolyzes the sphingolipid ceramide into sphingosine and free fatty acid.</text>
</comment>
<dbReference type="PANTHER" id="PTHR46187">
    <property type="entry name" value="ALKALINE CERAMIDASE 3"/>
    <property type="match status" value="1"/>
</dbReference>
<keyword evidence="7" id="KW-0479">Metal-binding</keyword>
<feature type="transmembrane region" description="Helical" evidence="9">
    <location>
        <begin position="140"/>
        <end position="162"/>
    </location>
</feature>
<keyword evidence="7" id="KW-0106">Calcium</keyword>
<gene>
    <name evidence="10" type="ORF">TCAL_06304</name>
</gene>
<keyword evidence="3 9" id="KW-0812">Transmembrane</keyword>
<dbReference type="InterPro" id="IPR008901">
    <property type="entry name" value="ACER"/>
</dbReference>
<dbReference type="Pfam" id="PF05875">
    <property type="entry name" value="Ceramidase"/>
    <property type="match status" value="1"/>
</dbReference>
<keyword evidence="9" id="KW-0443">Lipid metabolism</keyword>
<dbReference type="GO" id="GO:0006672">
    <property type="term" value="P:ceramide metabolic process"/>
    <property type="evidence" value="ECO:0007669"/>
    <property type="project" value="InterPro"/>
</dbReference>
<feature type="binding site" evidence="7">
    <location>
        <position position="17"/>
    </location>
    <ligand>
        <name>Ca(2+)</name>
        <dbReference type="ChEBI" id="CHEBI:29108"/>
    </ligand>
</feature>
<comment type="similarity">
    <text evidence="2 9">Belongs to the alkaline ceramidase family.</text>
</comment>
<comment type="subcellular location">
    <subcellularLocation>
        <location evidence="1">Membrane</location>
        <topology evidence="1">Multi-pass membrane protein</topology>
    </subcellularLocation>
</comment>